<keyword evidence="5 8" id="KW-0805">Transcription regulation</keyword>
<dbReference type="PROSITE" id="PS51161">
    <property type="entry name" value="ATP_CONE"/>
    <property type="match status" value="1"/>
</dbReference>
<sequence length="182" mass="20853">MRCPFCSADETRVVDSRLSEDGGTVRRRRECEVCKERFTTFERAELRLPQVIKSDGRRENFNEDKLRTGLSRALEKRPVDAAAVEAMIGRIRHKLIASGEREIASRQIGEWLMDELKEIDPVAYVRFASVYRSFQDLNAFSEAVQRLQSEPSADLRRKQLRLIPDSEAQENGGEPARKPGKT</sequence>
<dbReference type="GO" id="GO:0003677">
    <property type="term" value="F:DNA binding"/>
    <property type="evidence" value="ECO:0007669"/>
    <property type="project" value="UniProtKB-KW"/>
</dbReference>
<keyword evidence="3 8" id="KW-0863">Zinc-finger</keyword>
<protein>
    <recommendedName>
        <fullName evidence="8">Transcriptional repressor NrdR</fullName>
    </recommendedName>
</protein>
<feature type="region of interest" description="Disordered" evidence="9">
    <location>
        <begin position="161"/>
        <end position="182"/>
    </location>
</feature>
<dbReference type="AlphaFoldDB" id="A0A1F6TLK5"/>
<evidence type="ECO:0000313" key="11">
    <source>
        <dbReference type="EMBL" id="OGI46017.1"/>
    </source>
</evidence>
<evidence type="ECO:0000256" key="7">
    <source>
        <dbReference type="ARBA" id="ARBA00023163"/>
    </source>
</evidence>
<keyword evidence="8" id="KW-0479">Metal-binding</keyword>
<keyword evidence="8" id="KW-0862">Zinc</keyword>
<evidence type="ECO:0000256" key="1">
    <source>
        <dbReference type="ARBA" id="ARBA00022491"/>
    </source>
</evidence>
<dbReference type="Proteomes" id="UP000178885">
    <property type="component" value="Unassembled WGS sequence"/>
</dbReference>
<keyword evidence="1 8" id="KW-0678">Repressor</keyword>
<comment type="function">
    <text evidence="8">Negatively regulates transcription of bacterial ribonucleotide reductase nrd genes and operons by binding to NrdR-boxes.</text>
</comment>
<feature type="domain" description="ATP-cone" evidence="10">
    <location>
        <begin position="49"/>
        <end position="139"/>
    </location>
</feature>
<dbReference type="InterPro" id="IPR055173">
    <property type="entry name" value="NrdR-like_N"/>
</dbReference>
<dbReference type="Pfam" id="PF03477">
    <property type="entry name" value="ATP-cone"/>
    <property type="match status" value="1"/>
</dbReference>
<evidence type="ECO:0000313" key="12">
    <source>
        <dbReference type="Proteomes" id="UP000178885"/>
    </source>
</evidence>
<keyword evidence="2 8" id="KW-0547">Nucleotide-binding</keyword>
<dbReference type="GO" id="GO:0005524">
    <property type="term" value="F:ATP binding"/>
    <property type="evidence" value="ECO:0007669"/>
    <property type="project" value="UniProtKB-UniRule"/>
</dbReference>
<evidence type="ECO:0000256" key="8">
    <source>
        <dbReference type="HAMAP-Rule" id="MF_00440"/>
    </source>
</evidence>
<dbReference type="GO" id="GO:0045892">
    <property type="term" value="P:negative regulation of DNA-templated transcription"/>
    <property type="evidence" value="ECO:0007669"/>
    <property type="project" value="UniProtKB-UniRule"/>
</dbReference>
<evidence type="ECO:0000256" key="3">
    <source>
        <dbReference type="ARBA" id="ARBA00022771"/>
    </source>
</evidence>
<dbReference type="PANTHER" id="PTHR30455:SF2">
    <property type="entry name" value="TRANSCRIPTIONAL REPRESSOR NRDR"/>
    <property type="match status" value="1"/>
</dbReference>
<keyword evidence="6 8" id="KW-0238">DNA-binding</keyword>
<evidence type="ECO:0000259" key="10">
    <source>
        <dbReference type="PROSITE" id="PS51161"/>
    </source>
</evidence>
<comment type="similarity">
    <text evidence="8">Belongs to the NrdR family.</text>
</comment>
<keyword evidence="4 8" id="KW-0067">ATP-binding</keyword>
<dbReference type="InterPro" id="IPR005144">
    <property type="entry name" value="ATP-cone_dom"/>
</dbReference>
<accession>A0A1F6TLK5</accession>
<proteinExistence type="inferred from homology"/>
<dbReference type="PANTHER" id="PTHR30455">
    <property type="entry name" value="TRANSCRIPTIONAL REPRESSOR NRDR"/>
    <property type="match status" value="1"/>
</dbReference>
<dbReference type="NCBIfam" id="TIGR00244">
    <property type="entry name" value="transcriptional regulator NrdR"/>
    <property type="match status" value="1"/>
</dbReference>
<name>A0A1F6TLK5_9PROT</name>
<dbReference type="GO" id="GO:0008270">
    <property type="term" value="F:zinc ion binding"/>
    <property type="evidence" value="ECO:0007669"/>
    <property type="project" value="UniProtKB-UniRule"/>
</dbReference>
<dbReference type="Pfam" id="PF22811">
    <property type="entry name" value="Zn_ribbon_NrdR"/>
    <property type="match status" value="1"/>
</dbReference>
<feature type="zinc finger region" evidence="8">
    <location>
        <begin position="3"/>
        <end position="34"/>
    </location>
</feature>
<evidence type="ECO:0000256" key="5">
    <source>
        <dbReference type="ARBA" id="ARBA00023015"/>
    </source>
</evidence>
<evidence type="ECO:0000256" key="9">
    <source>
        <dbReference type="SAM" id="MobiDB-lite"/>
    </source>
</evidence>
<evidence type="ECO:0000256" key="4">
    <source>
        <dbReference type="ARBA" id="ARBA00022840"/>
    </source>
</evidence>
<dbReference type="STRING" id="1817760.A2151_02050"/>
<evidence type="ECO:0000256" key="6">
    <source>
        <dbReference type="ARBA" id="ARBA00023125"/>
    </source>
</evidence>
<dbReference type="InterPro" id="IPR003796">
    <property type="entry name" value="RNR_NrdR-like"/>
</dbReference>
<gene>
    <name evidence="8" type="primary">nrdR</name>
    <name evidence="11" type="ORF">A2151_02050</name>
</gene>
<comment type="cofactor">
    <cofactor evidence="8">
        <name>Zn(2+)</name>
        <dbReference type="ChEBI" id="CHEBI:29105"/>
    </cofactor>
    <text evidence="8">Binds 1 zinc ion.</text>
</comment>
<dbReference type="HAMAP" id="MF_00440">
    <property type="entry name" value="NrdR"/>
    <property type="match status" value="1"/>
</dbReference>
<evidence type="ECO:0000256" key="2">
    <source>
        <dbReference type="ARBA" id="ARBA00022741"/>
    </source>
</evidence>
<organism evidence="11 12">
    <name type="scientific">Candidatus Muproteobacteria bacterium RBG_16_65_34</name>
    <dbReference type="NCBI Taxonomy" id="1817760"/>
    <lineage>
        <taxon>Bacteria</taxon>
        <taxon>Pseudomonadati</taxon>
        <taxon>Pseudomonadota</taxon>
        <taxon>Candidatus Muproteobacteria</taxon>
    </lineage>
</organism>
<dbReference type="EMBL" id="MFSU01000090">
    <property type="protein sequence ID" value="OGI46017.1"/>
    <property type="molecule type" value="Genomic_DNA"/>
</dbReference>
<reference evidence="11 12" key="1">
    <citation type="journal article" date="2016" name="Nat. Commun.">
        <title>Thousands of microbial genomes shed light on interconnected biogeochemical processes in an aquifer system.</title>
        <authorList>
            <person name="Anantharaman K."/>
            <person name="Brown C.T."/>
            <person name="Hug L.A."/>
            <person name="Sharon I."/>
            <person name="Castelle C.J."/>
            <person name="Probst A.J."/>
            <person name="Thomas B.C."/>
            <person name="Singh A."/>
            <person name="Wilkins M.J."/>
            <person name="Karaoz U."/>
            <person name="Brodie E.L."/>
            <person name="Williams K.H."/>
            <person name="Hubbard S.S."/>
            <person name="Banfield J.F."/>
        </authorList>
    </citation>
    <scope>NUCLEOTIDE SEQUENCE [LARGE SCALE GENOMIC DNA]</scope>
</reference>
<keyword evidence="7 8" id="KW-0804">Transcription</keyword>
<comment type="caution">
    <text evidence="11">The sequence shown here is derived from an EMBL/GenBank/DDBJ whole genome shotgun (WGS) entry which is preliminary data.</text>
</comment>